<accession>A0A1Y1ZLG7</accession>
<evidence type="ECO:0000256" key="6">
    <source>
        <dbReference type="PIRSR" id="PIRSR600760-2"/>
    </source>
</evidence>
<feature type="binding site" evidence="6">
    <location>
        <position position="90"/>
    </location>
    <ligand>
        <name>Mg(2+)</name>
        <dbReference type="ChEBI" id="CHEBI:18420"/>
        <label>2</label>
    </ligand>
</feature>
<evidence type="ECO:0000256" key="1">
    <source>
        <dbReference type="ARBA" id="ARBA00001946"/>
    </source>
</evidence>
<dbReference type="Gene3D" id="3.30.540.10">
    <property type="entry name" value="Fructose-1,6-Bisphosphatase, subunit A, domain 1"/>
    <property type="match status" value="1"/>
</dbReference>
<feature type="region of interest" description="Disordered" evidence="7">
    <location>
        <begin position="1"/>
        <end position="22"/>
    </location>
</feature>
<gene>
    <name evidence="8" type="ORF">BCR34DRAFT_484582</name>
</gene>
<organism evidence="8 9">
    <name type="scientific">Clohesyomyces aquaticus</name>
    <dbReference type="NCBI Taxonomy" id="1231657"/>
    <lineage>
        <taxon>Eukaryota</taxon>
        <taxon>Fungi</taxon>
        <taxon>Dikarya</taxon>
        <taxon>Ascomycota</taxon>
        <taxon>Pezizomycotina</taxon>
        <taxon>Dothideomycetes</taxon>
        <taxon>Pleosporomycetidae</taxon>
        <taxon>Pleosporales</taxon>
        <taxon>Lindgomycetaceae</taxon>
        <taxon>Clohesyomyces</taxon>
    </lineage>
</organism>
<dbReference type="InterPro" id="IPR051090">
    <property type="entry name" value="Inositol_monoP_superfamily"/>
</dbReference>
<evidence type="ECO:0000256" key="2">
    <source>
        <dbReference type="ARBA" id="ARBA00009759"/>
    </source>
</evidence>
<evidence type="ECO:0000256" key="4">
    <source>
        <dbReference type="ARBA" id="ARBA00022801"/>
    </source>
</evidence>
<dbReference type="SUPFAM" id="SSF56655">
    <property type="entry name" value="Carbohydrate phosphatase"/>
    <property type="match status" value="1"/>
</dbReference>
<dbReference type="Gene3D" id="3.40.190.80">
    <property type="match status" value="1"/>
</dbReference>
<keyword evidence="3 6" id="KW-0479">Metal-binding</keyword>
<evidence type="ECO:0000313" key="8">
    <source>
        <dbReference type="EMBL" id="ORY11090.1"/>
    </source>
</evidence>
<comment type="caution">
    <text evidence="8">The sequence shown here is derived from an EMBL/GenBank/DDBJ whole genome shotgun (WGS) entry which is preliminary data.</text>
</comment>
<proteinExistence type="inferred from homology"/>
<evidence type="ECO:0000256" key="5">
    <source>
        <dbReference type="ARBA" id="ARBA00022842"/>
    </source>
</evidence>
<name>A0A1Y1ZLG7_9PLEO</name>
<evidence type="ECO:0000256" key="3">
    <source>
        <dbReference type="ARBA" id="ARBA00022723"/>
    </source>
</evidence>
<comment type="similarity">
    <text evidence="2">Belongs to the inositol monophosphatase superfamily.</text>
</comment>
<dbReference type="Pfam" id="PF00459">
    <property type="entry name" value="Inositol_P"/>
    <property type="match status" value="1"/>
</dbReference>
<dbReference type="GO" id="GO:0000103">
    <property type="term" value="P:sulfate assimilation"/>
    <property type="evidence" value="ECO:0007669"/>
    <property type="project" value="TreeGrafter"/>
</dbReference>
<dbReference type="EMBL" id="MCFA01000064">
    <property type="protein sequence ID" value="ORY11090.1"/>
    <property type="molecule type" value="Genomic_DNA"/>
</dbReference>
<feature type="binding site" evidence="6">
    <location>
        <position position="174"/>
    </location>
    <ligand>
        <name>Mg(2+)</name>
        <dbReference type="ChEBI" id="CHEBI:18420"/>
        <label>1</label>
        <note>catalytic</note>
    </ligand>
</feature>
<dbReference type="AlphaFoldDB" id="A0A1Y1ZLG7"/>
<evidence type="ECO:0000313" key="9">
    <source>
        <dbReference type="Proteomes" id="UP000193144"/>
    </source>
</evidence>
<dbReference type="PANTHER" id="PTHR43200">
    <property type="entry name" value="PHOSPHATASE"/>
    <property type="match status" value="1"/>
</dbReference>
<sequence length="432" mass="46714">MPNRTSDSIQPSAADSTPGTSPHAADLRLALRAVHRASLLTKAVLRSLNNSVGAESKADDSPVTIADFAAQALIIAAIHAVYPNDSFVGEESAEALRSNEKLRESVWGLVQQAGAASPHILSWCDEKGEYVDAAMSQMDSESPLATPKSVDEMLDIIDLGTGASTRAGRVWVLDPIDGTATFMQGQQYAVCLCLLEDGVQKVGVIGCPNLKIDVEKYASDREDAKAEGIMPPRLEIHEDLVDKTGFGVVISAVKGQGTYIRSMLSPSPSAFPSASSAYFGTAHRIIHSPPPVQPQTQTPLHFVETTLGKTSLSQPEHSSTASLLSAVWPGTILWSSQMKYAALALGAADVTLRMPKTKERYTFIWDHAGGQIIFQETGGIVRDFWDGEIDLGQGRRIMGERNYGMVASVPWAWERVLEATREVLERRTEGRL</sequence>
<dbReference type="CDD" id="cd01517">
    <property type="entry name" value="PAP_phosphatase"/>
    <property type="match status" value="1"/>
</dbReference>
<evidence type="ECO:0008006" key="10">
    <source>
        <dbReference type="Google" id="ProtNLM"/>
    </source>
</evidence>
<dbReference type="Proteomes" id="UP000193144">
    <property type="component" value="Unassembled WGS sequence"/>
</dbReference>
<keyword evidence="4" id="KW-0378">Hydrolase</keyword>
<evidence type="ECO:0000256" key="7">
    <source>
        <dbReference type="SAM" id="MobiDB-lite"/>
    </source>
</evidence>
<keyword evidence="9" id="KW-1185">Reference proteome</keyword>
<dbReference type="OrthoDB" id="411145at2759"/>
<dbReference type="InterPro" id="IPR000760">
    <property type="entry name" value="Inositol_monophosphatase-like"/>
</dbReference>
<protein>
    <recommendedName>
        <fullName evidence="10">Carbohydrate phosphatase</fullName>
    </recommendedName>
</protein>
<feature type="binding site" evidence="6">
    <location>
        <position position="176"/>
    </location>
    <ligand>
        <name>Mg(2+)</name>
        <dbReference type="ChEBI" id="CHEBI:18420"/>
        <label>1</label>
        <note>catalytic</note>
    </ligand>
</feature>
<dbReference type="PANTHER" id="PTHR43200:SF2">
    <property type="entry name" value="3'(2'),5'-BISPHOSPHATE NUCLEOTIDASE"/>
    <property type="match status" value="1"/>
</dbReference>
<feature type="compositionally biased region" description="Polar residues" evidence="7">
    <location>
        <begin position="1"/>
        <end position="20"/>
    </location>
</feature>
<comment type="cofactor">
    <cofactor evidence="1 6">
        <name>Mg(2+)</name>
        <dbReference type="ChEBI" id="CHEBI:18420"/>
    </cofactor>
</comment>
<dbReference type="STRING" id="1231657.A0A1Y1ZLG7"/>
<feature type="binding site" evidence="6">
    <location>
        <position position="366"/>
    </location>
    <ligand>
        <name>Mg(2+)</name>
        <dbReference type="ChEBI" id="CHEBI:18420"/>
        <label>1</label>
        <note>catalytic</note>
    </ligand>
</feature>
<feature type="binding site" evidence="6">
    <location>
        <position position="177"/>
    </location>
    <ligand>
        <name>Mg(2+)</name>
        <dbReference type="ChEBI" id="CHEBI:18420"/>
        <label>1</label>
        <note>catalytic</note>
    </ligand>
</feature>
<keyword evidence="5 6" id="KW-0460">Magnesium</keyword>
<dbReference type="GO" id="GO:0008441">
    <property type="term" value="F:3'(2'),5'-bisphosphate nucleotidase activity"/>
    <property type="evidence" value="ECO:0007669"/>
    <property type="project" value="TreeGrafter"/>
</dbReference>
<dbReference type="GO" id="GO:0046872">
    <property type="term" value="F:metal ion binding"/>
    <property type="evidence" value="ECO:0007669"/>
    <property type="project" value="UniProtKB-KW"/>
</dbReference>
<reference evidence="8 9" key="1">
    <citation type="submission" date="2016-07" db="EMBL/GenBank/DDBJ databases">
        <title>Pervasive Adenine N6-methylation of Active Genes in Fungi.</title>
        <authorList>
            <consortium name="DOE Joint Genome Institute"/>
            <person name="Mondo S.J."/>
            <person name="Dannebaum R.O."/>
            <person name="Kuo R.C."/>
            <person name="Labutti K."/>
            <person name="Haridas S."/>
            <person name="Kuo A."/>
            <person name="Salamov A."/>
            <person name="Ahrendt S.R."/>
            <person name="Lipzen A."/>
            <person name="Sullivan W."/>
            <person name="Andreopoulos W.B."/>
            <person name="Clum A."/>
            <person name="Lindquist E."/>
            <person name="Daum C."/>
            <person name="Ramamoorthy G.K."/>
            <person name="Gryganskyi A."/>
            <person name="Culley D."/>
            <person name="Magnuson J.K."/>
            <person name="James T.Y."/>
            <person name="O'Malley M.A."/>
            <person name="Stajich J.E."/>
            <person name="Spatafora J.W."/>
            <person name="Visel A."/>
            <person name="Grigoriev I.V."/>
        </authorList>
    </citation>
    <scope>NUCLEOTIDE SEQUENCE [LARGE SCALE GENOMIC DNA]</scope>
    <source>
        <strain evidence="8 9">CBS 115471</strain>
    </source>
</reference>